<dbReference type="InterPro" id="IPR000089">
    <property type="entry name" value="Biotin_lipoyl"/>
</dbReference>
<comment type="function">
    <text evidence="3">The glycine cleavage system catalyzes the degradation of glycine. The H protein shuttles the methylamine group of glycine from the P protein to the T protein.</text>
</comment>
<evidence type="ECO:0000256" key="1">
    <source>
        <dbReference type="ARBA" id="ARBA00009249"/>
    </source>
</evidence>
<evidence type="ECO:0000256" key="3">
    <source>
        <dbReference type="HAMAP-Rule" id="MF_00272"/>
    </source>
</evidence>
<dbReference type="PANTHER" id="PTHR11715:SF3">
    <property type="entry name" value="GLYCINE CLEAVAGE SYSTEM H PROTEIN-RELATED"/>
    <property type="match status" value="1"/>
</dbReference>
<dbReference type="Gene3D" id="2.40.50.100">
    <property type="match status" value="1"/>
</dbReference>
<evidence type="ECO:0000256" key="4">
    <source>
        <dbReference type="PIRSR" id="PIRSR617453-50"/>
    </source>
</evidence>
<evidence type="ECO:0000259" key="5">
    <source>
        <dbReference type="PROSITE" id="PS50968"/>
    </source>
</evidence>
<dbReference type="InterPro" id="IPR003016">
    <property type="entry name" value="2-oxoA_DH_lipoyl-BS"/>
</dbReference>
<feature type="domain" description="Lipoyl-binding" evidence="5">
    <location>
        <begin position="22"/>
        <end position="104"/>
    </location>
</feature>
<accession>A0A1F4Q153</accession>
<dbReference type="SUPFAM" id="SSF51230">
    <property type="entry name" value="Single hybrid motif"/>
    <property type="match status" value="1"/>
</dbReference>
<dbReference type="GO" id="GO:0009249">
    <property type="term" value="P:protein lipoylation"/>
    <property type="evidence" value="ECO:0007669"/>
    <property type="project" value="TreeGrafter"/>
</dbReference>
<name>A0A1F4Q153_UNCSA</name>
<dbReference type="InterPro" id="IPR017453">
    <property type="entry name" value="GCV_H_sub"/>
</dbReference>
<evidence type="ECO:0000313" key="6">
    <source>
        <dbReference type="EMBL" id="OGB89002.1"/>
    </source>
</evidence>
<dbReference type="Proteomes" id="UP000178724">
    <property type="component" value="Unassembled WGS sequence"/>
</dbReference>
<feature type="modified residue" description="N6-lipoyllysine" evidence="3 4">
    <location>
        <position position="63"/>
    </location>
</feature>
<organism evidence="6 7">
    <name type="scientific">candidate division WOR-1 bacterium RIFCSPHIGHO2_01_FULL_53_15</name>
    <dbReference type="NCBI Taxonomy" id="1802564"/>
    <lineage>
        <taxon>Bacteria</taxon>
        <taxon>Bacillati</taxon>
        <taxon>Saganbacteria</taxon>
    </lineage>
</organism>
<proteinExistence type="inferred from homology"/>
<dbReference type="InterPro" id="IPR011053">
    <property type="entry name" value="Single_hybrid_motif"/>
</dbReference>
<dbReference type="NCBIfam" id="TIGR00527">
    <property type="entry name" value="gcvH"/>
    <property type="match status" value="1"/>
</dbReference>
<dbReference type="GO" id="GO:0019464">
    <property type="term" value="P:glycine decarboxylation via glycine cleavage system"/>
    <property type="evidence" value="ECO:0007669"/>
    <property type="project" value="UniProtKB-UniRule"/>
</dbReference>
<dbReference type="NCBIfam" id="NF002270">
    <property type="entry name" value="PRK01202.1"/>
    <property type="match status" value="1"/>
</dbReference>
<dbReference type="PROSITE" id="PS50968">
    <property type="entry name" value="BIOTINYL_LIPOYL"/>
    <property type="match status" value="1"/>
</dbReference>
<dbReference type="AlphaFoldDB" id="A0A1F4Q153"/>
<dbReference type="EMBL" id="METM01000031">
    <property type="protein sequence ID" value="OGB89002.1"/>
    <property type="molecule type" value="Genomic_DNA"/>
</dbReference>
<comment type="similarity">
    <text evidence="1 3">Belongs to the GcvH family.</text>
</comment>
<gene>
    <name evidence="3" type="primary">gcvH</name>
    <name evidence="6" type="ORF">A2625_04675</name>
</gene>
<comment type="subunit">
    <text evidence="3">The glycine cleavage system is composed of four proteins: P, T, L and H.</text>
</comment>
<reference evidence="6 7" key="1">
    <citation type="journal article" date="2016" name="Nat. Commun.">
        <title>Thousands of microbial genomes shed light on interconnected biogeochemical processes in an aquifer system.</title>
        <authorList>
            <person name="Anantharaman K."/>
            <person name="Brown C.T."/>
            <person name="Hug L.A."/>
            <person name="Sharon I."/>
            <person name="Castelle C.J."/>
            <person name="Probst A.J."/>
            <person name="Thomas B.C."/>
            <person name="Singh A."/>
            <person name="Wilkins M.J."/>
            <person name="Karaoz U."/>
            <person name="Brodie E.L."/>
            <person name="Williams K.H."/>
            <person name="Hubbard S.S."/>
            <person name="Banfield J.F."/>
        </authorList>
    </citation>
    <scope>NUCLEOTIDE SEQUENCE [LARGE SCALE GENOMIC DNA]</scope>
</reference>
<dbReference type="GO" id="GO:0005960">
    <property type="term" value="C:glycine cleavage complex"/>
    <property type="evidence" value="ECO:0007669"/>
    <property type="project" value="InterPro"/>
</dbReference>
<sequence length="130" mass="14458">MSYPAELKYSKEHEWIRVDGKVATIGITFHAQDALGDVVYVEMPSLGKELAARQEFGVVESVKSVSSLFCPVSGKVIERNAELEKRPELINSSPYESGWIIKVEMSDPAELNKLLSAADYQKTLPPAHKH</sequence>
<keyword evidence="2 3" id="KW-0450">Lipoyl</keyword>
<dbReference type="InterPro" id="IPR033753">
    <property type="entry name" value="GCV_H/Fam206"/>
</dbReference>
<evidence type="ECO:0000313" key="7">
    <source>
        <dbReference type="Proteomes" id="UP000178724"/>
    </source>
</evidence>
<dbReference type="CDD" id="cd06848">
    <property type="entry name" value="GCS_H"/>
    <property type="match status" value="1"/>
</dbReference>
<dbReference type="InterPro" id="IPR002930">
    <property type="entry name" value="GCV_H"/>
</dbReference>
<evidence type="ECO:0000256" key="2">
    <source>
        <dbReference type="ARBA" id="ARBA00022823"/>
    </source>
</evidence>
<comment type="cofactor">
    <cofactor evidence="3">
        <name>(R)-lipoate</name>
        <dbReference type="ChEBI" id="CHEBI:83088"/>
    </cofactor>
    <text evidence="3">Binds 1 lipoyl cofactor covalently.</text>
</comment>
<protein>
    <recommendedName>
        <fullName evidence="3">Glycine cleavage system H protein</fullName>
    </recommendedName>
</protein>
<dbReference type="GO" id="GO:0005829">
    <property type="term" value="C:cytosol"/>
    <property type="evidence" value="ECO:0007669"/>
    <property type="project" value="TreeGrafter"/>
</dbReference>
<dbReference type="HAMAP" id="MF_00272">
    <property type="entry name" value="GcvH"/>
    <property type="match status" value="1"/>
</dbReference>
<dbReference type="PANTHER" id="PTHR11715">
    <property type="entry name" value="GLYCINE CLEAVAGE SYSTEM H PROTEIN"/>
    <property type="match status" value="1"/>
</dbReference>
<dbReference type="Pfam" id="PF01597">
    <property type="entry name" value="GCV_H"/>
    <property type="match status" value="1"/>
</dbReference>
<comment type="caution">
    <text evidence="6">The sequence shown here is derived from an EMBL/GenBank/DDBJ whole genome shotgun (WGS) entry which is preliminary data.</text>
</comment>
<dbReference type="PROSITE" id="PS00189">
    <property type="entry name" value="LIPOYL"/>
    <property type="match status" value="1"/>
</dbReference>